<gene>
    <name evidence="2" type="ORF">IV203_013643</name>
</gene>
<accession>A0A9K3Q860</accession>
<dbReference type="EMBL" id="JAGRRH010000001">
    <property type="protein sequence ID" value="KAG7374548.1"/>
    <property type="molecule type" value="Genomic_DNA"/>
</dbReference>
<organism evidence="2 3">
    <name type="scientific">Nitzschia inconspicua</name>
    <dbReference type="NCBI Taxonomy" id="303405"/>
    <lineage>
        <taxon>Eukaryota</taxon>
        <taxon>Sar</taxon>
        <taxon>Stramenopiles</taxon>
        <taxon>Ochrophyta</taxon>
        <taxon>Bacillariophyta</taxon>
        <taxon>Bacillariophyceae</taxon>
        <taxon>Bacillariophycidae</taxon>
        <taxon>Bacillariales</taxon>
        <taxon>Bacillariaceae</taxon>
        <taxon>Nitzschia</taxon>
    </lineage>
</organism>
<sequence length="93" mass="9349">MTSKGRETPSPGSLAPQSLQFTPPMPSIVGSPTAHLPAPPTANAATAIATANDQFTPAAPAAPGANFPSPVVPADNSYTEEQLGVIELIAEEA</sequence>
<comment type="caution">
    <text evidence="2">The sequence shown here is derived from an EMBL/GenBank/DDBJ whole genome shotgun (WGS) entry which is preliminary data.</text>
</comment>
<proteinExistence type="predicted"/>
<keyword evidence="3" id="KW-1185">Reference proteome</keyword>
<dbReference type="AlphaFoldDB" id="A0A9K3Q860"/>
<protein>
    <submittedName>
        <fullName evidence="2">Uncharacterized protein</fullName>
    </submittedName>
</protein>
<feature type="compositionally biased region" description="Low complexity" evidence="1">
    <location>
        <begin position="56"/>
        <end position="69"/>
    </location>
</feature>
<reference evidence="2" key="1">
    <citation type="journal article" date="2021" name="Sci. Rep.">
        <title>Diploid genomic architecture of Nitzschia inconspicua, an elite biomass production diatom.</title>
        <authorList>
            <person name="Oliver A."/>
            <person name="Podell S."/>
            <person name="Pinowska A."/>
            <person name="Traller J.C."/>
            <person name="Smith S.R."/>
            <person name="McClure R."/>
            <person name="Beliaev A."/>
            <person name="Bohutskyi P."/>
            <person name="Hill E.A."/>
            <person name="Rabines A."/>
            <person name="Zheng H."/>
            <person name="Allen L.Z."/>
            <person name="Kuo A."/>
            <person name="Grigoriev I.V."/>
            <person name="Allen A.E."/>
            <person name="Hazlebeck D."/>
            <person name="Allen E.E."/>
        </authorList>
    </citation>
    <scope>NUCLEOTIDE SEQUENCE</scope>
    <source>
        <strain evidence="2">Hildebrandi</strain>
    </source>
</reference>
<reference evidence="2" key="2">
    <citation type="submission" date="2021-04" db="EMBL/GenBank/DDBJ databases">
        <authorList>
            <person name="Podell S."/>
        </authorList>
    </citation>
    <scope>NUCLEOTIDE SEQUENCE</scope>
    <source>
        <strain evidence="2">Hildebrandi</strain>
    </source>
</reference>
<name>A0A9K3Q860_9STRA</name>
<dbReference type="Proteomes" id="UP000693970">
    <property type="component" value="Unassembled WGS sequence"/>
</dbReference>
<evidence type="ECO:0000313" key="2">
    <source>
        <dbReference type="EMBL" id="KAG7374548.1"/>
    </source>
</evidence>
<feature type="region of interest" description="Disordered" evidence="1">
    <location>
        <begin position="56"/>
        <end position="75"/>
    </location>
</feature>
<evidence type="ECO:0000256" key="1">
    <source>
        <dbReference type="SAM" id="MobiDB-lite"/>
    </source>
</evidence>
<feature type="region of interest" description="Disordered" evidence="1">
    <location>
        <begin position="1"/>
        <end position="40"/>
    </location>
</feature>
<evidence type="ECO:0000313" key="3">
    <source>
        <dbReference type="Proteomes" id="UP000693970"/>
    </source>
</evidence>